<evidence type="ECO:0000256" key="2">
    <source>
        <dbReference type="SAM" id="Phobius"/>
    </source>
</evidence>
<dbReference type="EMBL" id="FNUL01000002">
    <property type="protein sequence ID" value="SEF47904.1"/>
    <property type="molecule type" value="Genomic_DNA"/>
</dbReference>
<keyword evidence="2" id="KW-0472">Membrane</keyword>
<feature type="coiled-coil region" evidence="1">
    <location>
        <begin position="78"/>
        <end position="130"/>
    </location>
</feature>
<feature type="transmembrane region" description="Helical" evidence="2">
    <location>
        <begin position="343"/>
        <end position="365"/>
    </location>
</feature>
<keyword evidence="2" id="KW-1133">Transmembrane helix</keyword>
<reference evidence="3 4" key="1">
    <citation type="submission" date="2016-10" db="EMBL/GenBank/DDBJ databases">
        <authorList>
            <person name="de Groot N.N."/>
        </authorList>
    </citation>
    <scope>NUCLEOTIDE SEQUENCE [LARGE SCALE GENOMIC DNA]</scope>
    <source>
        <strain evidence="3 4">D15d</strain>
    </source>
</reference>
<keyword evidence="1" id="KW-0175">Coiled coil</keyword>
<keyword evidence="4" id="KW-1185">Reference proteome</keyword>
<gene>
    <name evidence="3" type="ORF">SAMN05216537_102157</name>
</gene>
<feature type="coiled-coil region" evidence="1">
    <location>
        <begin position="302"/>
        <end position="336"/>
    </location>
</feature>
<feature type="coiled-coil region" evidence="1">
    <location>
        <begin position="512"/>
        <end position="546"/>
    </location>
</feature>
<proteinExistence type="predicted"/>
<sequence>MGIFKFIKKSIDDEYNLDNLEDLVYEDEPLDTDENLTDEDFKKDLKSYDMGELFAGLGFDGSGNRLPEESDVVGRKKNVKNQKDLRREEEKYDELLNSVQAQNLIKTVEKINVEANKEKQKEKIEEGLEEGKDSLYIKNGKKRLDIQTDEDIYQQMGVDNEKELYRKLETSKVDREIDKLEIDLPDVSKKPKALDKVNTSTFMPQDMEIYVKSQCDIMEEASSYVERAKLEYETVAEYYEDTNKICDAPTNMKLKVENAAERVENLTTDRRISRGMGNQLPMEVFRKLESLEDQIPGAIDDIQSQENYYENVKRDMRMLEGERINLKSEAKSLVRRQLNIRSLAITTIICLMVVFVVFVIAMFKLQDDANTLLFVIVTALAAALALFMFALLRRTEREVYVVENKINKATTLLNKVKIKYINAANTLDYEYAKYDITSSYELAEKFKLFNIMRADQKHLVEMTSALSSAEKELEDILRMLDLYDPHIWLSQARAILSDKEMVEIRHKLTSRRQKLRGQIEYNENRIKEAKNNIKNVTNKNPQYAADALRVVEMYERKHAF</sequence>
<dbReference type="AlphaFoldDB" id="A0A1H5SBX6"/>
<accession>A0A1H5SBX6</accession>
<name>A0A1H5SBX6_9FIRM</name>
<dbReference type="Proteomes" id="UP000236726">
    <property type="component" value="Unassembled WGS sequence"/>
</dbReference>
<feature type="transmembrane region" description="Helical" evidence="2">
    <location>
        <begin position="371"/>
        <end position="392"/>
    </location>
</feature>
<dbReference type="RefSeq" id="WP_103952212.1">
    <property type="nucleotide sequence ID" value="NZ_FNUL01000002.1"/>
</dbReference>
<evidence type="ECO:0000313" key="4">
    <source>
        <dbReference type="Proteomes" id="UP000236726"/>
    </source>
</evidence>
<organism evidence="3 4">
    <name type="scientific">Lachnospira multipara</name>
    <dbReference type="NCBI Taxonomy" id="28051"/>
    <lineage>
        <taxon>Bacteria</taxon>
        <taxon>Bacillati</taxon>
        <taxon>Bacillota</taxon>
        <taxon>Clostridia</taxon>
        <taxon>Lachnospirales</taxon>
        <taxon>Lachnospiraceae</taxon>
        <taxon>Lachnospira</taxon>
    </lineage>
</organism>
<protein>
    <submittedName>
        <fullName evidence="3">Uncharacterized protein</fullName>
    </submittedName>
</protein>
<evidence type="ECO:0000256" key="1">
    <source>
        <dbReference type="SAM" id="Coils"/>
    </source>
</evidence>
<evidence type="ECO:0000313" key="3">
    <source>
        <dbReference type="EMBL" id="SEF47904.1"/>
    </source>
</evidence>
<keyword evidence="2" id="KW-0812">Transmembrane</keyword>